<reference evidence="3" key="1">
    <citation type="submission" date="2020-06" db="EMBL/GenBank/DDBJ databases">
        <authorList>
            <consortium name="Plant Systems Biology data submission"/>
        </authorList>
    </citation>
    <scope>NUCLEOTIDE SEQUENCE</scope>
    <source>
        <strain evidence="3">D6</strain>
    </source>
</reference>
<dbReference type="AlphaFoldDB" id="A0A9N8DMT4"/>
<feature type="region of interest" description="Disordered" evidence="1">
    <location>
        <begin position="1"/>
        <end position="78"/>
    </location>
</feature>
<dbReference type="EMBL" id="CAICTM010000212">
    <property type="protein sequence ID" value="CAB9504930.1"/>
    <property type="molecule type" value="Genomic_DNA"/>
</dbReference>
<feature type="compositionally biased region" description="Low complexity" evidence="1">
    <location>
        <begin position="275"/>
        <end position="284"/>
    </location>
</feature>
<proteinExistence type="predicted"/>
<feature type="compositionally biased region" description="Low complexity" evidence="1">
    <location>
        <begin position="242"/>
        <end position="259"/>
    </location>
</feature>
<feature type="region of interest" description="Disordered" evidence="1">
    <location>
        <begin position="231"/>
        <end position="310"/>
    </location>
</feature>
<dbReference type="SUPFAM" id="SSF63825">
    <property type="entry name" value="YWTD domain"/>
    <property type="match status" value="1"/>
</dbReference>
<dbReference type="OrthoDB" id="42504at2759"/>
<sequence>MMYPVSLDTPAPKEKPEEEQASNLEENPQKANDTPPKEEGTQAADNNGDESSTLDESKDTSYCSQTPTAGEDDSFTTAATPTVDAQARAWYYLPEPMQRLLTTFTTEERQLLCVIASIAMLIIMVSSVSGALATAGHPSSIEPSSTMQVTSSNNGTATTTSTGSTTGPAPASPIPTEIPTTKGPVGTNEPTRWYSDMTTGPTTDIESYIAGTPAPSYSYSRRPSIAGYRTRAPTTISPTNYGSTETPTTPLSTGTLTPSMMSKPEPTPYHHHHLPSLVHPLTTHRPTLSSYFPTISPNTPPPTATTKAPSDSVVLVSDNHQYTREPTAVPVSAAAPVKKFTTPPTRDVTPHPSKRPTTVAPTYMPTQSPSVAPQQSFPEHATTPPHPSSMKFGTAAPRPTSVGTDAPQPAYSSVGTAAPRPPSSFQGNITYVPGVLSKEVNGLKLSRGLNARLIAKAGDFVSYATGHNSSVPFHSRPDAGATFADTRSWNPNGWVYVSNSEMRLDDGGPRQGGVGAITFDAQGKILHYERILSNSTWNCGGGRTPWNTWISCEEAPGGLIWQVDPFGIREPEVLTLGRDGGRFESFAYDARNASRPRFFVTEDHERGALQRFTPNNPDWTNDPWSMLHGNGTTEYLVLKPNNRMTGGKFRWTSNRELAENRVRRLYPNTEGIAAHGNRLYFVSKVFKQLYELNLDEMTYTNSTTRQGLFDGTPDQIQRIMHAGSKQTRDAPDPEEEILYLTEEDGRHAGVHGRNANGDYFTIVESPVYEDEVTGLAFSPDGMHMYFSYQVPGLLFDVYREDGRPFNAKALDVQYHGGPAIQIDEDGNSID</sequence>
<evidence type="ECO:0000256" key="1">
    <source>
        <dbReference type="SAM" id="MobiDB-lite"/>
    </source>
</evidence>
<feature type="region of interest" description="Disordered" evidence="1">
    <location>
        <begin position="134"/>
        <end position="194"/>
    </location>
</feature>
<feature type="compositionally biased region" description="Polar residues" evidence="1">
    <location>
        <begin position="21"/>
        <end position="32"/>
    </location>
</feature>
<keyword evidence="2" id="KW-0812">Transmembrane</keyword>
<feature type="compositionally biased region" description="Polar residues" evidence="1">
    <location>
        <begin position="355"/>
        <end position="377"/>
    </location>
</feature>
<dbReference type="Proteomes" id="UP001153069">
    <property type="component" value="Unassembled WGS sequence"/>
</dbReference>
<organism evidence="3 4">
    <name type="scientific">Seminavis robusta</name>
    <dbReference type="NCBI Taxonomy" id="568900"/>
    <lineage>
        <taxon>Eukaryota</taxon>
        <taxon>Sar</taxon>
        <taxon>Stramenopiles</taxon>
        <taxon>Ochrophyta</taxon>
        <taxon>Bacillariophyta</taxon>
        <taxon>Bacillariophyceae</taxon>
        <taxon>Bacillariophycidae</taxon>
        <taxon>Naviculales</taxon>
        <taxon>Naviculaceae</taxon>
        <taxon>Seminavis</taxon>
    </lineage>
</organism>
<evidence type="ECO:0000313" key="4">
    <source>
        <dbReference type="Proteomes" id="UP001153069"/>
    </source>
</evidence>
<protein>
    <submittedName>
        <fullName evidence="3">OsmC-like protein</fullName>
    </submittedName>
</protein>
<feature type="region of interest" description="Disordered" evidence="1">
    <location>
        <begin position="339"/>
        <end position="420"/>
    </location>
</feature>
<accession>A0A9N8DMT4</accession>
<feature type="transmembrane region" description="Helical" evidence="2">
    <location>
        <begin position="111"/>
        <end position="133"/>
    </location>
</feature>
<keyword evidence="2" id="KW-0472">Membrane</keyword>
<dbReference type="PANTHER" id="PTHR35399">
    <property type="entry name" value="SLR8030 PROTEIN"/>
    <property type="match status" value="1"/>
</dbReference>
<name>A0A9N8DMT4_9STRA</name>
<feature type="compositionally biased region" description="Low complexity" evidence="1">
    <location>
        <begin position="150"/>
        <end position="169"/>
    </location>
</feature>
<keyword evidence="4" id="KW-1185">Reference proteome</keyword>
<keyword evidence="2" id="KW-1133">Transmembrane helix</keyword>
<evidence type="ECO:0000313" key="3">
    <source>
        <dbReference type="EMBL" id="CAB9504930.1"/>
    </source>
</evidence>
<evidence type="ECO:0000256" key="2">
    <source>
        <dbReference type="SAM" id="Phobius"/>
    </source>
</evidence>
<feature type="compositionally biased region" description="Polar residues" evidence="1">
    <location>
        <begin position="232"/>
        <end position="241"/>
    </location>
</feature>
<dbReference type="PANTHER" id="PTHR35399:SF2">
    <property type="entry name" value="DUF839 DOMAIN-CONTAINING PROTEIN"/>
    <property type="match status" value="1"/>
</dbReference>
<comment type="caution">
    <text evidence="3">The sequence shown here is derived from an EMBL/GenBank/DDBJ whole genome shotgun (WGS) entry which is preliminary data.</text>
</comment>
<gene>
    <name evidence="3" type="ORF">SEMRO_213_G088590.1</name>
</gene>